<feature type="compositionally biased region" description="Polar residues" evidence="9">
    <location>
        <begin position="258"/>
        <end position="272"/>
    </location>
</feature>
<feature type="domain" description="Prolamin-like" evidence="10">
    <location>
        <begin position="30"/>
        <end position="94"/>
    </location>
</feature>
<keyword evidence="3" id="KW-0964">Secreted</keyword>
<dbReference type="Proteomes" id="UP001054252">
    <property type="component" value="Unassembled WGS sequence"/>
</dbReference>
<comment type="subcellular location">
    <subcellularLocation>
        <location evidence="1">Cytoplasmic vesicle</location>
    </subcellularLocation>
    <subcellularLocation>
        <location evidence="2">Secreted</location>
    </subcellularLocation>
</comment>
<dbReference type="Gene3D" id="4.10.60.10">
    <property type="entry name" value="Zinc finger, CCHC-type"/>
    <property type="match status" value="1"/>
</dbReference>
<dbReference type="GO" id="GO:0031410">
    <property type="term" value="C:cytoplasmic vesicle"/>
    <property type="evidence" value="ECO:0007669"/>
    <property type="project" value="UniProtKB-SubCell"/>
</dbReference>
<evidence type="ECO:0000313" key="12">
    <source>
        <dbReference type="Proteomes" id="UP001054252"/>
    </source>
</evidence>
<dbReference type="SUPFAM" id="SSF57756">
    <property type="entry name" value="Retrovirus zinc finger-like domains"/>
    <property type="match status" value="1"/>
</dbReference>
<feature type="region of interest" description="Disordered" evidence="9">
    <location>
        <begin position="258"/>
        <end position="329"/>
    </location>
</feature>
<evidence type="ECO:0000259" key="10">
    <source>
        <dbReference type="Pfam" id="PF05617"/>
    </source>
</evidence>
<protein>
    <recommendedName>
        <fullName evidence="10">Prolamin-like domain-containing protein</fullName>
    </recommendedName>
</protein>
<dbReference type="GO" id="GO:0080155">
    <property type="term" value="P:regulation of double fertilization forming a zygote and endosperm"/>
    <property type="evidence" value="ECO:0007669"/>
    <property type="project" value="UniProtKB-ARBA"/>
</dbReference>
<dbReference type="GO" id="GO:2000008">
    <property type="term" value="P:regulation of protein localization to cell surface"/>
    <property type="evidence" value="ECO:0007669"/>
    <property type="project" value="UniProtKB-ARBA"/>
</dbReference>
<keyword evidence="4" id="KW-0732">Signal</keyword>
<dbReference type="EMBL" id="BPVZ01000115">
    <property type="protein sequence ID" value="GKV36147.1"/>
    <property type="molecule type" value="Genomic_DNA"/>
</dbReference>
<comment type="function">
    <text evidence="7">Involved in the regulation of gamete interactions during the double fertilization and to prevent multiple-pollen tube attraction; mediates the redistribution of the gamete fusogen HAP2/GCS1 to the cell surface after secretion upon sperm arrival.</text>
</comment>
<keyword evidence="5" id="KW-0278">Fertilization</keyword>
<dbReference type="AlphaFoldDB" id="A0AAV5LHM8"/>
<dbReference type="PANTHER" id="PTHR35293">
    <property type="entry name" value="EGG CELL-SECRETED PROTEIN 1.5"/>
    <property type="match status" value="1"/>
</dbReference>
<accession>A0AAV5LHM8</accession>
<dbReference type="GO" id="GO:0005576">
    <property type="term" value="C:extracellular region"/>
    <property type="evidence" value="ECO:0007669"/>
    <property type="project" value="UniProtKB-SubCell"/>
</dbReference>
<dbReference type="InterPro" id="IPR044711">
    <property type="entry name" value="EC11-15"/>
</dbReference>
<reference evidence="11 12" key="1">
    <citation type="journal article" date="2021" name="Commun. Biol.">
        <title>The genome of Shorea leprosula (Dipterocarpaceae) highlights the ecological relevance of drought in aseasonal tropical rainforests.</title>
        <authorList>
            <person name="Ng K.K.S."/>
            <person name="Kobayashi M.J."/>
            <person name="Fawcett J.A."/>
            <person name="Hatakeyama M."/>
            <person name="Paape T."/>
            <person name="Ng C.H."/>
            <person name="Ang C.C."/>
            <person name="Tnah L.H."/>
            <person name="Lee C.T."/>
            <person name="Nishiyama T."/>
            <person name="Sese J."/>
            <person name="O'Brien M.J."/>
            <person name="Copetti D."/>
            <person name="Mohd Noor M.I."/>
            <person name="Ong R.C."/>
            <person name="Putra M."/>
            <person name="Sireger I.Z."/>
            <person name="Indrioko S."/>
            <person name="Kosugi Y."/>
            <person name="Izuno A."/>
            <person name="Isagi Y."/>
            <person name="Lee S.L."/>
            <person name="Shimizu K.K."/>
        </authorList>
    </citation>
    <scope>NUCLEOTIDE SEQUENCE [LARGE SCALE GENOMIC DNA]</scope>
    <source>
        <strain evidence="11">214</strain>
    </source>
</reference>
<evidence type="ECO:0000256" key="7">
    <source>
        <dbReference type="ARBA" id="ARBA00034457"/>
    </source>
</evidence>
<dbReference type="Pfam" id="PF05617">
    <property type="entry name" value="Prolamin_like"/>
    <property type="match status" value="1"/>
</dbReference>
<gene>
    <name evidence="11" type="ORF">SLEP1_g44308</name>
</gene>
<keyword evidence="12" id="KW-1185">Reference proteome</keyword>
<comment type="similarity">
    <text evidence="8">Belongs to the plant egg cell-secreted peptide family.</text>
</comment>
<evidence type="ECO:0000256" key="6">
    <source>
        <dbReference type="ARBA" id="ARBA00023329"/>
    </source>
</evidence>
<evidence type="ECO:0000256" key="8">
    <source>
        <dbReference type="ARBA" id="ARBA00034484"/>
    </source>
</evidence>
<dbReference type="InterPro" id="IPR008502">
    <property type="entry name" value="Prolamin-like"/>
</dbReference>
<name>A0AAV5LHM8_9ROSI</name>
<evidence type="ECO:0000256" key="1">
    <source>
        <dbReference type="ARBA" id="ARBA00004541"/>
    </source>
</evidence>
<dbReference type="PANTHER" id="PTHR35293:SF1">
    <property type="entry name" value="EGG CELL-SECRETED PROTEIN 1.5"/>
    <property type="match status" value="1"/>
</dbReference>
<feature type="compositionally biased region" description="Low complexity" evidence="9">
    <location>
        <begin position="320"/>
        <end position="329"/>
    </location>
</feature>
<dbReference type="GO" id="GO:0008270">
    <property type="term" value="F:zinc ion binding"/>
    <property type="evidence" value="ECO:0007669"/>
    <property type="project" value="InterPro"/>
</dbReference>
<comment type="caution">
    <text evidence="11">The sequence shown here is derived from an EMBL/GenBank/DDBJ whole genome shotgun (WGS) entry which is preliminary data.</text>
</comment>
<dbReference type="GO" id="GO:0003676">
    <property type="term" value="F:nucleic acid binding"/>
    <property type="evidence" value="ECO:0007669"/>
    <property type="project" value="InterPro"/>
</dbReference>
<dbReference type="InterPro" id="IPR036875">
    <property type="entry name" value="Znf_CCHC_sf"/>
</dbReference>
<evidence type="ECO:0000256" key="4">
    <source>
        <dbReference type="ARBA" id="ARBA00022729"/>
    </source>
</evidence>
<evidence type="ECO:0000256" key="5">
    <source>
        <dbReference type="ARBA" id="ARBA00023279"/>
    </source>
</evidence>
<evidence type="ECO:0000313" key="11">
    <source>
        <dbReference type="EMBL" id="GKV36147.1"/>
    </source>
</evidence>
<proteinExistence type="inferred from homology"/>
<dbReference type="GO" id="GO:0009567">
    <property type="term" value="P:double fertilization forming a zygote and endosperm"/>
    <property type="evidence" value="ECO:0007669"/>
    <property type="project" value="InterPro"/>
</dbReference>
<organism evidence="11 12">
    <name type="scientific">Rubroshorea leprosula</name>
    <dbReference type="NCBI Taxonomy" id="152421"/>
    <lineage>
        <taxon>Eukaryota</taxon>
        <taxon>Viridiplantae</taxon>
        <taxon>Streptophyta</taxon>
        <taxon>Embryophyta</taxon>
        <taxon>Tracheophyta</taxon>
        <taxon>Spermatophyta</taxon>
        <taxon>Magnoliopsida</taxon>
        <taxon>eudicotyledons</taxon>
        <taxon>Gunneridae</taxon>
        <taxon>Pentapetalae</taxon>
        <taxon>rosids</taxon>
        <taxon>malvids</taxon>
        <taxon>Malvales</taxon>
        <taxon>Dipterocarpaceae</taxon>
        <taxon>Rubroshorea</taxon>
    </lineage>
</organism>
<sequence length="416" mass="45662">MTECRSLHPETSPSSLKARLRLEDDDELPNCWDSLIHLQACTGEVISFFIQGETYLGHACCEAIRTIGRKCWPNMLDTLGFTTEEGDMLEGYCDHEIEVEPPPETMDTVKLIASIVVSELSQTSFYSLTMADQTTPTSNTGKTVASKTNNTVVTTIPATRNTPNNSNSSNMITFHVASQFPDESIQHAILTTVSESVHPYVASAETAHEASIRARDGPPLSFEDLQDRLLAHEESLQREENLNHDNAPVIAQFATLNSQSSNGSNWHGSNQDHFAPSRNRRPSNGSKQNLAHFGPSNHSQSINASSSSRGNRGGRGARGRGNNRNSSNRYNNRNNIACQFCNGFGHFARDCLDLRNHAHVANFATTLSTKKNEWWIDSGAFDHVTPDLANLALHLEYDGPDELIIGDGSGLTISHG</sequence>
<evidence type="ECO:0000256" key="3">
    <source>
        <dbReference type="ARBA" id="ARBA00022525"/>
    </source>
</evidence>
<keyword evidence="6" id="KW-0968">Cytoplasmic vesicle</keyword>
<evidence type="ECO:0000256" key="2">
    <source>
        <dbReference type="ARBA" id="ARBA00004613"/>
    </source>
</evidence>
<evidence type="ECO:0000256" key="9">
    <source>
        <dbReference type="SAM" id="MobiDB-lite"/>
    </source>
</evidence>